<dbReference type="VEuPathDB" id="TriTrypDB:BSAL_47500"/>
<sequence length="152" mass="17092">WLLLLLQCSLPKKKTTTTTLFQQLSCGSFLFSILPTQLLNTTFAVCATWHTFFPHHTLRTFNEKQEMKGIQVSVRHCEALPSFFSTQNLTFCFLLNDEVSNVVLLHPHQETPNHSHQTSAPQCSIDDDVSPRACICLRPHRGSGGPRALQSA</sequence>
<gene>
    <name evidence="1" type="ORF">BSAL_47500</name>
</gene>
<proteinExistence type="predicted"/>
<reference evidence="2" key="1">
    <citation type="submission" date="2015-09" db="EMBL/GenBank/DDBJ databases">
        <authorList>
            <consortium name="Pathogen Informatics"/>
        </authorList>
    </citation>
    <scope>NUCLEOTIDE SEQUENCE [LARGE SCALE GENOMIC DNA]</scope>
    <source>
        <strain evidence="2">Lake Konstanz</strain>
    </source>
</reference>
<evidence type="ECO:0000313" key="2">
    <source>
        <dbReference type="Proteomes" id="UP000051952"/>
    </source>
</evidence>
<evidence type="ECO:0000313" key="1">
    <source>
        <dbReference type="EMBL" id="CUG94301.1"/>
    </source>
</evidence>
<dbReference type="AlphaFoldDB" id="A0A0S4JY33"/>
<accession>A0A0S4JY33</accession>
<dbReference type="Proteomes" id="UP000051952">
    <property type="component" value="Unassembled WGS sequence"/>
</dbReference>
<protein>
    <submittedName>
        <fullName evidence="1">Uncharacterized protein</fullName>
    </submittedName>
</protein>
<organism evidence="1 2">
    <name type="scientific">Bodo saltans</name>
    <name type="common">Flagellated protozoan</name>
    <dbReference type="NCBI Taxonomy" id="75058"/>
    <lineage>
        <taxon>Eukaryota</taxon>
        <taxon>Discoba</taxon>
        <taxon>Euglenozoa</taxon>
        <taxon>Kinetoplastea</taxon>
        <taxon>Metakinetoplastina</taxon>
        <taxon>Eubodonida</taxon>
        <taxon>Bodonidae</taxon>
        <taxon>Bodo</taxon>
    </lineage>
</organism>
<keyword evidence="2" id="KW-1185">Reference proteome</keyword>
<dbReference type="EMBL" id="CYKH01002230">
    <property type="protein sequence ID" value="CUG94301.1"/>
    <property type="molecule type" value="Genomic_DNA"/>
</dbReference>
<feature type="non-terminal residue" evidence="1">
    <location>
        <position position="1"/>
    </location>
</feature>
<name>A0A0S4JY33_BODSA</name>